<keyword evidence="3" id="KW-0804">Transcription</keyword>
<reference evidence="7" key="1">
    <citation type="journal article" date="2015" name="PLoS ONE">
        <title>Genome-Wide Identification and Expression Analysis of the NAC Transcription Factor Family in Cassava.</title>
        <authorList>
            <person name="Hu W."/>
            <person name="Wei Y."/>
            <person name="Xia Z."/>
            <person name="Yan Y."/>
            <person name="Hou X."/>
            <person name="Zou M."/>
            <person name="Lu C."/>
            <person name="Wang W."/>
            <person name="Peng M."/>
        </authorList>
    </citation>
    <scope>NUCLEOTIDE SEQUENCE</scope>
    <source>
        <strain evidence="7">MeNAC12</strain>
    </source>
</reference>
<dbReference type="STRING" id="3983.A0A0M4FLN5"/>
<keyword evidence="1" id="KW-0805">Transcription regulation</keyword>
<name>A0A0M4FLN5_MANES</name>
<keyword evidence="9" id="KW-1185">Reference proteome</keyword>
<feature type="region of interest" description="Disordered" evidence="5">
    <location>
        <begin position="169"/>
        <end position="195"/>
    </location>
</feature>
<dbReference type="InterPro" id="IPR036093">
    <property type="entry name" value="NAC_dom_sf"/>
</dbReference>
<dbReference type="Gramene" id="Manes.05G163200.1.v8.1">
    <property type="protein sequence ID" value="Manes.05G163200.1.v8.1.CDS"/>
    <property type="gene ID" value="Manes.05G163200.v8.1"/>
</dbReference>
<organism evidence="7">
    <name type="scientific">Manihot esculenta</name>
    <name type="common">Cassava</name>
    <name type="synonym">Jatropha manihot</name>
    <dbReference type="NCBI Taxonomy" id="3983"/>
    <lineage>
        <taxon>Eukaryota</taxon>
        <taxon>Viridiplantae</taxon>
        <taxon>Streptophyta</taxon>
        <taxon>Embryophyta</taxon>
        <taxon>Tracheophyta</taxon>
        <taxon>Spermatophyta</taxon>
        <taxon>Magnoliopsida</taxon>
        <taxon>eudicotyledons</taxon>
        <taxon>Gunneridae</taxon>
        <taxon>Pentapetalae</taxon>
        <taxon>rosids</taxon>
        <taxon>fabids</taxon>
        <taxon>Malpighiales</taxon>
        <taxon>Euphorbiaceae</taxon>
        <taxon>Crotonoideae</taxon>
        <taxon>Manihoteae</taxon>
        <taxon>Manihot</taxon>
    </lineage>
</organism>
<accession>A0A0M4FLN5</accession>
<dbReference type="Proteomes" id="UP000091857">
    <property type="component" value="Chromosome 5"/>
</dbReference>
<dbReference type="EMBL" id="KR605150">
    <property type="protein sequence ID" value="ALC78989.1"/>
    <property type="molecule type" value="mRNA"/>
</dbReference>
<keyword evidence="2" id="KW-0238">DNA-binding</keyword>
<dbReference type="PROSITE" id="PS51005">
    <property type="entry name" value="NAC"/>
    <property type="match status" value="1"/>
</dbReference>
<dbReference type="EMBL" id="CM004391">
    <property type="protein sequence ID" value="OAY50795.1"/>
    <property type="molecule type" value="Genomic_DNA"/>
</dbReference>
<protein>
    <submittedName>
        <fullName evidence="7">NAC transcription factors 12</fullName>
    </submittedName>
</protein>
<evidence type="ECO:0000259" key="6">
    <source>
        <dbReference type="PROSITE" id="PS51005"/>
    </source>
</evidence>
<dbReference type="AlphaFoldDB" id="A0A0M4FLN5"/>
<dbReference type="OrthoDB" id="1625833at2759"/>
<dbReference type="SMR" id="A0A0M4FLN5"/>
<evidence type="ECO:0000256" key="3">
    <source>
        <dbReference type="ARBA" id="ARBA00023163"/>
    </source>
</evidence>
<evidence type="ECO:0000256" key="4">
    <source>
        <dbReference type="ARBA" id="ARBA00023242"/>
    </source>
</evidence>
<evidence type="ECO:0000256" key="1">
    <source>
        <dbReference type="ARBA" id="ARBA00023015"/>
    </source>
</evidence>
<evidence type="ECO:0000313" key="7">
    <source>
        <dbReference type="EMBL" id="ALC78989.1"/>
    </source>
</evidence>
<dbReference type="PANTHER" id="PTHR31719:SF43">
    <property type="entry name" value="NAC TRANSCRIPTION FACTOR 56"/>
    <property type="match status" value="1"/>
</dbReference>
<feature type="region of interest" description="Disordered" evidence="5">
    <location>
        <begin position="340"/>
        <end position="375"/>
    </location>
</feature>
<evidence type="ECO:0000256" key="5">
    <source>
        <dbReference type="SAM" id="MobiDB-lite"/>
    </source>
</evidence>
<sequence>MRPSIASLPEIDFDCADEEIFIFLEKMAGGYPLPGNVITDVNPYNYPPSNLPDGIWYLIHSKENGAMEFGCWKVKGEACKLFSNSDITGWRTTLEFFERQVHHECKTDWVMQEYWITQKGPGENSKLKEASSLCRVFLGGEQGLDHKKQQKVSSLHNACENLVHSTKATVPKARDDASNGSTSKPEVDGDAETGNLAVAGEPPFYLVGNPPEIDYISRGDFLELLDLDNPASPSSSSDDSSCLTSSSDECFDSLALLQELDSEINWHSAQKNESCKFSVSASFRPNEVVMAPISPGTSFSIEESKPPTEELVGTNPSVLPTLANDSNDLDNRVLQHTVRNHNADNTAGGPSNSSDVGTSSSCQLPSRDGKRKVSKLRTKKHKKYLCFIPFSFLF</sequence>
<gene>
    <name evidence="8" type="ORF">MANES_05G163200</name>
</gene>
<dbReference type="PANTHER" id="PTHR31719">
    <property type="entry name" value="NAC TRANSCRIPTION FACTOR 56"/>
    <property type="match status" value="1"/>
</dbReference>
<proteinExistence type="evidence at transcript level"/>
<dbReference type="Gene3D" id="2.170.150.80">
    <property type="entry name" value="NAC domain"/>
    <property type="match status" value="1"/>
</dbReference>
<dbReference type="GO" id="GO:0006355">
    <property type="term" value="P:regulation of DNA-templated transcription"/>
    <property type="evidence" value="ECO:0007669"/>
    <property type="project" value="InterPro"/>
</dbReference>
<feature type="domain" description="NAC" evidence="6">
    <location>
        <begin position="7"/>
        <end position="139"/>
    </location>
</feature>
<keyword evidence="4" id="KW-0539">Nucleus</keyword>
<dbReference type="Pfam" id="PF02365">
    <property type="entry name" value="NAM"/>
    <property type="match status" value="1"/>
</dbReference>
<feature type="compositionally biased region" description="Polar residues" evidence="5">
    <location>
        <begin position="343"/>
        <end position="364"/>
    </location>
</feature>
<evidence type="ECO:0000313" key="8">
    <source>
        <dbReference type="EMBL" id="OAY50795.1"/>
    </source>
</evidence>
<evidence type="ECO:0000313" key="9">
    <source>
        <dbReference type="Proteomes" id="UP000091857"/>
    </source>
</evidence>
<evidence type="ECO:0000256" key="2">
    <source>
        <dbReference type="ARBA" id="ARBA00023125"/>
    </source>
</evidence>
<reference evidence="8 9" key="2">
    <citation type="submission" date="2016-02" db="EMBL/GenBank/DDBJ databases">
        <title>WGS assembly of Manihot esculenta.</title>
        <authorList>
            <person name="Bredeson J.V."/>
            <person name="Prochnik S.E."/>
            <person name="Lyons J.B."/>
            <person name="Schmutz J."/>
            <person name="Grimwood J."/>
            <person name="Vrebalov J."/>
            <person name="Bart R.S."/>
            <person name="Amuge T."/>
            <person name="Ferguson M.E."/>
            <person name="Green R."/>
            <person name="Putnam N."/>
            <person name="Stites J."/>
            <person name="Rounsley S."/>
            <person name="Rokhsar D.S."/>
        </authorList>
    </citation>
    <scope>NUCLEOTIDE SEQUENCE [LARGE SCALE GENOMIC DNA]</scope>
    <source>
        <strain evidence="9">cv. AM560-2</strain>
        <tissue evidence="8">Leaf</tissue>
    </source>
</reference>
<dbReference type="SUPFAM" id="SSF101941">
    <property type="entry name" value="NAC domain"/>
    <property type="match status" value="1"/>
</dbReference>
<dbReference type="InterPro" id="IPR003441">
    <property type="entry name" value="NAC-dom"/>
</dbReference>
<dbReference type="OMA" id="DYKNLCT"/>
<dbReference type="GO" id="GO:0003677">
    <property type="term" value="F:DNA binding"/>
    <property type="evidence" value="ECO:0007669"/>
    <property type="project" value="UniProtKB-KW"/>
</dbReference>